<evidence type="ECO:0000256" key="1">
    <source>
        <dbReference type="SAM" id="MobiDB-lite"/>
    </source>
</evidence>
<organism evidence="2 3">
    <name type="scientific">Eumeta variegata</name>
    <name type="common">Bagworm moth</name>
    <name type="synonym">Eumeta japonica</name>
    <dbReference type="NCBI Taxonomy" id="151549"/>
    <lineage>
        <taxon>Eukaryota</taxon>
        <taxon>Metazoa</taxon>
        <taxon>Ecdysozoa</taxon>
        <taxon>Arthropoda</taxon>
        <taxon>Hexapoda</taxon>
        <taxon>Insecta</taxon>
        <taxon>Pterygota</taxon>
        <taxon>Neoptera</taxon>
        <taxon>Endopterygota</taxon>
        <taxon>Lepidoptera</taxon>
        <taxon>Glossata</taxon>
        <taxon>Ditrysia</taxon>
        <taxon>Tineoidea</taxon>
        <taxon>Psychidae</taxon>
        <taxon>Oiketicinae</taxon>
        <taxon>Eumeta</taxon>
    </lineage>
</organism>
<dbReference type="Proteomes" id="UP000299102">
    <property type="component" value="Unassembled WGS sequence"/>
</dbReference>
<feature type="region of interest" description="Disordered" evidence="1">
    <location>
        <begin position="33"/>
        <end position="62"/>
    </location>
</feature>
<evidence type="ECO:0000313" key="3">
    <source>
        <dbReference type="Proteomes" id="UP000299102"/>
    </source>
</evidence>
<accession>A0A4C1V938</accession>
<protein>
    <submittedName>
        <fullName evidence="2">Uncharacterized protein</fullName>
    </submittedName>
</protein>
<evidence type="ECO:0000313" key="2">
    <source>
        <dbReference type="EMBL" id="GBP35199.1"/>
    </source>
</evidence>
<keyword evidence="3" id="KW-1185">Reference proteome</keyword>
<dbReference type="EMBL" id="BGZK01000300">
    <property type="protein sequence ID" value="GBP35199.1"/>
    <property type="molecule type" value="Genomic_DNA"/>
</dbReference>
<gene>
    <name evidence="2" type="ORF">EVAR_18324_1</name>
</gene>
<reference evidence="2 3" key="1">
    <citation type="journal article" date="2019" name="Commun. Biol.">
        <title>The bagworm genome reveals a unique fibroin gene that provides high tensile strength.</title>
        <authorList>
            <person name="Kono N."/>
            <person name="Nakamura H."/>
            <person name="Ohtoshi R."/>
            <person name="Tomita M."/>
            <person name="Numata K."/>
            <person name="Arakawa K."/>
        </authorList>
    </citation>
    <scope>NUCLEOTIDE SEQUENCE [LARGE SCALE GENOMIC DNA]</scope>
</reference>
<dbReference type="AlphaFoldDB" id="A0A4C1V938"/>
<proteinExistence type="predicted"/>
<sequence length="149" mass="16957">MSRDRGACWRRRAPPIVRAIGEGPLLRRRVRRPALFRDAEKSTGRPRPPGRRRSGCSRARTAPRARLVCESGPWLFIGVRGTRTPTRGVEDNAVTHFRVERKRRRMYVSGAYTTRVGERRGGGRREATTGWRPGYYLQPVYPGLLSLSA</sequence>
<name>A0A4C1V938_EUMVA</name>
<comment type="caution">
    <text evidence="2">The sequence shown here is derived from an EMBL/GenBank/DDBJ whole genome shotgun (WGS) entry which is preliminary data.</text>
</comment>